<evidence type="ECO:0000313" key="2">
    <source>
        <dbReference type="Proteomes" id="UP001162992"/>
    </source>
</evidence>
<dbReference type="EMBL" id="CM055095">
    <property type="protein sequence ID" value="KAJ7558013.1"/>
    <property type="molecule type" value="Genomic_DNA"/>
</dbReference>
<name>A0ACC2DUN0_DIPCM</name>
<dbReference type="Proteomes" id="UP001162992">
    <property type="component" value="Chromosome 4"/>
</dbReference>
<protein>
    <submittedName>
        <fullName evidence="1">Uncharacterized protein</fullName>
    </submittedName>
</protein>
<reference evidence="2" key="1">
    <citation type="journal article" date="2024" name="Proc. Natl. Acad. Sci. U.S.A.">
        <title>Extraordinary preservation of gene collinearity over three hundred million years revealed in homosporous lycophytes.</title>
        <authorList>
            <person name="Li C."/>
            <person name="Wickell D."/>
            <person name="Kuo L.Y."/>
            <person name="Chen X."/>
            <person name="Nie B."/>
            <person name="Liao X."/>
            <person name="Peng D."/>
            <person name="Ji J."/>
            <person name="Jenkins J."/>
            <person name="Williams M."/>
            <person name="Shu S."/>
            <person name="Plott C."/>
            <person name="Barry K."/>
            <person name="Rajasekar S."/>
            <person name="Grimwood J."/>
            <person name="Han X."/>
            <person name="Sun S."/>
            <person name="Hou Z."/>
            <person name="He W."/>
            <person name="Dai G."/>
            <person name="Sun C."/>
            <person name="Schmutz J."/>
            <person name="Leebens-Mack J.H."/>
            <person name="Li F.W."/>
            <person name="Wang L."/>
        </authorList>
    </citation>
    <scope>NUCLEOTIDE SEQUENCE [LARGE SCALE GENOMIC DNA]</scope>
    <source>
        <strain evidence="2">cv. PW_Plant_1</strain>
    </source>
</reference>
<sequence length="105" mass="11927">MILSSTQGHILGGNFSSPNPYLQFHHWFRSADPQSIPHSFPKNCMLVRKSKEDHLQDRNKEEWLADSSQSILESKLRSCASLSDFQVNKALLSNSYPSSSFQDTL</sequence>
<organism evidence="1 2">
    <name type="scientific">Diphasiastrum complanatum</name>
    <name type="common">Issler's clubmoss</name>
    <name type="synonym">Lycopodium complanatum</name>
    <dbReference type="NCBI Taxonomy" id="34168"/>
    <lineage>
        <taxon>Eukaryota</taxon>
        <taxon>Viridiplantae</taxon>
        <taxon>Streptophyta</taxon>
        <taxon>Embryophyta</taxon>
        <taxon>Tracheophyta</taxon>
        <taxon>Lycopodiopsida</taxon>
        <taxon>Lycopodiales</taxon>
        <taxon>Lycopodiaceae</taxon>
        <taxon>Lycopodioideae</taxon>
        <taxon>Diphasiastrum</taxon>
    </lineage>
</organism>
<proteinExistence type="predicted"/>
<accession>A0ACC2DUN0</accession>
<keyword evidence="2" id="KW-1185">Reference proteome</keyword>
<comment type="caution">
    <text evidence="1">The sequence shown here is derived from an EMBL/GenBank/DDBJ whole genome shotgun (WGS) entry which is preliminary data.</text>
</comment>
<evidence type="ECO:0000313" key="1">
    <source>
        <dbReference type="EMBL" id="KAJ7558013.1"/>
    </source>
</evidence>
<gene>
    <name evidence="1" type="ORF">O6H91_04G021500</name>
</gene>